<dbReference type="AlphaFoldDB" id="A0A1I6RE49"/>
<name>A0A1I6RE49_9EURY</name>
<accession>A0A1I6RE49</accession>
<evidence type="ECO:0000313" key="2">
    <source>
        <dbReference type="EMBL" id="SFS62999.1"/>
    </source>
</evidence>
<reference evidence="3" key="1">
    <citation type="submission" date="2016-10" db="EMBL/GenBank/DDBJ databases">
        <authorList>
            <person name="Varghese N."/>
            <person name="Submissions S."/>
        </authorList>
    </citation>
    <scope>NUCLEOTIDE SEQUENCE [LARGE SCALE GENOMIC DNA]</scope>
    <source>
        <strain evidence="3">DSM 22427</strain>
    </source>
</reference>
<dbReference type="RefSeq" id="WP_092903724.1">
    <property type="nucleotide sequence ID" value="NZ_FOZS01000002.1"/>
</dbReference>
<proteinExistence type="predicted"/>
<gene>
    <name evidence="2" type="ORF">SAMN04488556_1733</name>
</gene>
<keyword evidence="3" id="KW-1185">Reference proteome</keyword>
<dbReference type="OrthoDB" id="197448at2157"/>
<protein>
    <submittedName>
        <fullName evidence="2">Uncharacterized protein</fullName>
    </submittedName>
</protein>
<evidence type="ECO:0000256" key="1">
    <source>
        <dbReference type="SAM" id="MobiDB-lite"/>
    </source>
</evidence>
<dbReference type="EMBL" id="FOZS01000002">
    <property type="protein sequence ID" value="SFS62999.1"/>
    <property type="molecule type" value="Genomic_DNA"/>
</dbReference>
<dbReference type="Proteomes" id="UP000199199">
    <property type="component" value="Unassembled WGS sequence"/>
</dbReference>
<feature type="region of interest" description="Disordered" evidence="1">
    <location>
        <begin position="92"/>
        <end position="118"/>
    </location>
</feature>
<sequence>MTEATPSDVRSLIDPSLSDDDIQTYLDRAQEDNQRVNDVDAMDQTQIRRVEELLASIKILSLPTSERSASDKQVGNARKTYERGRIEQLRADLSKWDPSGQLGSSVVWDSDRNVTTGS</sequence>
<organism evidence="2 3">
    <name type="scientific">Halostagnicola kamekurae</name>
    <dbReference type="NCBI Taxonomy" id="619731"/>
    <lineage>
        <taxon>Archaea</taxon>
        <taxon>Methanobacteriati</taxon>
        <taxon>Methanobacteriota</taxon>
        <taxon>Stenosarchaea group</taxon>
        <taxon>Halobacteria</taxon>
        <taxon>Halobacteriales</taxon>
        <taxon>Natrialbaceae</taxon>
        <taxon>Halostagnicola</taxon>
    </lineage>
</organism>
<evidence type="ECO:0000313" key="3">
    <source>
        <dbReference type="Proteomes" id="UP000199199"/>
    </source>
</evidence>